<evidence type="ECO:0000313" key="6">
    <source>
        <dbReference type="EMBL" id="MBB6475671.1"/>
    </source>
</evidence>
<evidence type="ECO:0000256" key="1">
    <source>
        <dbReference type="ARBA" id="ARBA00023015"/>
    </source>
</evidence>
<evidence type="ECO:0000256" key="2">
    <source>
        <dbReference type="ARBA" id="ARBA00023125"/>
    </source>
</evidence>
<evidence type="ECO:0000259" key="5">
    <source>
        <dbReference type="PROSITE" id="PS51063"/>
    </source>
</evidence>
<feature type="domain" description="HTH crp-type" evidence="5">
    <location>
        <begin position="140"/>
        <end position="214"/>
    </location>
</feature>
<dbReference type="InterPro" id="IPR014710">
    <property type="entry name" value="RmlC-like_jellyroll"/>
</dbReference>
<dbReference type="InterPro" id="IPR018490">
    <property type="entry name" value="cNMP-bd_dom_sf"/>
</dbReference>
<dbReference type="PROSITE" id="PS50042">
    <property type="entry name" value="CNMP_BINDING_3"/>
    <property type="match status" value="1"/>
</dbReference>
<proteinExistence type="predicted"/>
<accession>A0A7X0MA69</accession>
<comment type="caution">
    <text evidence="6">The sequence shown here is derived from an EMBL/GenBank/DDBJ whole genome shotgun (WGS) entry which is preliminary data.</text>
</comment>
<organism evidence="6 7">
    <name type="scientific">Sphaerisporangium rubeum</name>
    <dbReference type="NCBI Taxonomy" id="321317"/>
    <lineage>
        <taxon>Bacteria</taxon>
        <taxon>Bacillati</taxon>
        <taxon>Actinomycetota</taxon>
        <taxon>Actinomycetes</taxon>
        <taxon>Streptosporangiales</taxon>
        <taxon>Streptosporangiaceae</taxon>
        <taxon>Sphaerisporangium</taxon>
    </lineage>
</organism>
<keyword evidence="1" id="KW-0805">Transcription regulation</keyword>
<dbReference type="SMART" id="SM00100">
    <property type="entry name" value="cNMP"/>
    <property type="match status" value="1"/>
</dbReference>
<evidence type="ECO:0000259" key="4">
    <source>
        <dbReference type="PROSITE" id="PS50042"/>
    </source>
</evidence>
<feature type="domain" description="Cyclic nucleotide-binding" evidence="4">
    <location>
        <begin position="20"/>
        <end position="92"/>
    </location>
</feature>
<dbReference type="InterPro" id="IPR012318">
    <property type="entry name" value="HTH_CRP"/>
</dbReference>
<keyword evidence="3" id="KW-0804">Transcription</keyword>
<dbReference type="AlphaFoldDB" id="A0A7X0MA69"/>
<dbReference type="Proteomes" id="UP000555564">
    <property type="component" value="Unassembled WGS sequence"/>
</dbReference>
<dbReference type="InterPro" id="IPR036390">
    <property type="entry name" value="WH_DNA-bd_sf"/>
</dbReference>
<dbReference type="InterPro" id="IPR000595">
    <property type="entry name" value="cNMP-bd_dom"/>
</dbReference>
<dbReference type="EMBL" id="JACHIU010000001">
    <property type="protein sequence ID" value="MBB6475671.1"/>
    <property type="molecule type" value="Genomic_DNA"/>
</dbReference>
<dbReference type="PANTHER" id="PTHR24567:SF68">
    <property type="entry name" value="DNA-BINDING TRANSCRIPTIONAL DUAL REGULATOR CRP"/>
    <property type="match status" value="1"/>
</dbReference>
<evidence type="ECO:0000313" key="7">
    <source>
        <dbReference type="Proteomes" id="UP000555564"/>
    </source>
</evidence>
<dbReference type="GO" id="GO:0003700">
    <property type="term" value="F:DNA-binding transcription factor activity"/>
    <property type="evidence" value="ECO:0007669"/>
    <property type="project" value="TreeGrafter"/>
</dbReference>
<sequence length="227" mass="25381">MTAVRTSQFRDELRSFAASDALGATSIRYPKRTNIYNCGERDSHLYLVESGQVKTQTYARCGKECLLSIYTAGDIFGESSLLGAERSETATVMRTSWVRRIPVAGFRAAMADQKLLDGFIDHLAARLTEQQQVITTMVTMDSEQRLAAVLLRLSRKLGKKRADHLLAIEDRITQEELSGMVGTTRSRVGYFLKRFKDAGLVMPVSGPFLLVNEKRLTEYVNGVGGWF</sequence>
<protein>
    <submittedName>
        <fullName evidence="6">CRP-like cAMP-binding protein</fullName>
    </submittedName>
</protein>
<gene>
    <name evidence="6" type="ORF">BJ992_005102</name>
</gene>
<dbReference type="InterPro" id="IPR050397">
    <property type="entry name" value="Env_Response_Regulators"/>
</dbReference>
<dbReference type="PANTHER" id="PTHR24567">
    <property type="entry name" value="CRP FAMILY TRANSCRIPTIONAL REGULATORY PROTEIN"/>
    <property type="match status" value="1"/>
</dbReference>
<keyword evidence="2" id="KW-0238">DNA-binding</keyword>
<dbReference type="Pfam" id="PF00027">
    <property type="entry name" value="cNMP_binding"/>
    <property type="match status" value="1"/>
</dbReference>
<dbReference type="SUPFAM" id="SSF51206">
    <property type="entry name" value="cAMP-binding domain-like"/>
    <property type="match status" value="1"/>
</dbReference>
<keyword evidence="7" id="KW-1185">Reference proteome</keyword>
<dbReference type="SUPFAM" id="SSF46785">
    <property type="entry name" value="Winged helix' DNA-binding domain"/>
    <property type="match status" value="1"/>
</dbReference>
<dbReference type="PROSITE" id="PS51063">
    <property type="entry name" value="HTH_CRP_2"/>
    <property type="match status" value="1"/>
</dbReference>
<evidence type="ECO:0000256" key="3">
    <source>
        <dbReference type="ARBA" id="ARBA00023163"/>
    </source>
</evidence>
<dbReference type="GO" id="GO:0005829">
    <property type="term" value="C:cytosol"/>
    <property type="evidence" value="ECO:0007669"/>
    <property type="project" value="TreeGrafter"/>
</dbReference>
<dbReference type="CDD" id="cd00038">
    <property type="entry name" value="CAP_ED"/>
    <property type="match status" value="1"/>
</dbReference>
<name>A0A7X0MA69_9ACTN</name>
<dbReference type="GO" id="GO:0003677">
    <property type="term" value="F:DNA binding"/>
    <property type="evidence" value="ECO:0007669"/>
    <property type="project" value="UniProtKB-KW"/>
</dbReference>
<dbReference type="Gene3D" id="2.60.120.10">
    <property type="entry name" value="Jelly Rolls"/>
    <property type="match status" value="1"/>
</dbReference>
<dbReference type="RefSeq" id="WP_184985167.1">
    <property type="nucleotide sequence ID" value="NZ_BAAALO010000019.1"/>
</dbReference>
<reference evidence="6 7" key="1">
    <citation type="submission" date="2020-08" db="EMBL/GenBank/DDBJ databases">
        <title>Sequencing the genomes of 1000 actinobacteria strains.</title>
        <authorList>
            <person name="Klenk H.-P."/>
        </authorList>
    </citation>
    <scope>NUCLEOTIDE SEQUENCE [LARGE SCALE GENOMIC DNA]</scope>
    <source>
        <strain evidence="6 7">DSM 44936</strain>
    </source>
</reference>
<dbReference type="Pfam" id="PF13545">
    <property type="entry name" value="HTH_Crp_2"/>
    <property type="match status" value="1"/>
</dbReference>